<feature type="domain" description="Chitin-binding type-1" evidence="6">
    <location>
        <begin position="109"/>
        <end position="158"/>
    </location>
</feature>
<dbReference type="Pfam" id="PF00187">
    <property type="entry name" value="Chitin_bind_1"/>
    <property type="match status" value="1"/>
</dbReference>
<feature type="disulfide bond" evidence="3">
    <location>
        <begin position="132"/>
        <end position="146"/>
    </location>
</feature>
<dbReference type="AlphaFoldDB" id="A0AA38RP97"/>
<dbReference type="InterPro" id="IPR011583">
    <property type="entry name" value="Chitinase_II/V-like_cat"/>
</dbReference>
<evidence type="ECO:0000313" key="9">
    <source>
        <dbReference type="Proteomes" id="UP001174694"/>
    </source>
</evidence>
<feature type="signal peptide" evidence="5">
    <location>
        <begin position="1"/>
        <end position="32"/>
    </location>
</feature>
<dbReference type="EMBL" id="JANBVO010000004">
    <property type="protein sequence ID" value="KAJ9154789.1"/>
    <property type="molecule type" value="Genomic_DNA"/>
</dbReference>
<dbReference type="PROSITE" id="PS00026">
    <property type="entry name" value="CHIT_BIND_I_1"/>
    <property type="match status" value="1"/>
</dbReference>
<evidence type="ECO:0000256" key="4">
    <source>
        <dbReference type="SAM" id="MobiDB-lite"/>
    </source>
</evidence>
<name>A0AA38RP97_9PEZI</name>
<dbReference type="GO" id="GO:0005975">
    <property type="term" value="P:carbohydrate metabolic process"/>
    <property type="evidence" value="ECO:0007669"/>
    <property type="project" value="InterPro"/>
</dbReference>
<gene>
    <name evidence="8" type="ORF">NKR23_g2520</name>
</gene>
<dbReference type="PROSITE" id="PS50941">
    <property type="entry name" value="CHIT_BIND_I_2"/>
    <property type="match status" value="2"/>
</dbReference>
<feature type="disulfide bond" evidence="3">
    <location>
        <begin position="45"/>
        <end position="59"/>
    </location>
</feature>
<dbReference type="InterPro" id="IPR001223">
    <property type="entry name" value="Glyco_hydro18_cat"/>
</dbReference>
<dbReference type="Proteomes" id="UP001174694">
    <property type="component" value="Unassembled WGS sequence"/>
</dbReference>
<dbReference type="InterPro" id="IPR036861">
    <property type="entry name" value="Endochitinase-like_sf"/>
</dbReference>
<dbReference type="InterPro" id="IPR050314">
    <property type="entry name" value="Glycosyl_Hydrlase_18"/>
</dbReference>
<feature type="chain" id="PRO_5041204636" description="chitinase" evidence="5">
    <location>
        <begin position="33"/>
        <end position="1100"/>
    </location>
</feature>
<dbReference type="Gene3D" id="3.20.20.80">
    <property type="entry name" value="Glycosidases"/>
    <property type="match status" value="3"/>
</dbReference>
<dbReference type="InterPro" id="IPR018371">
    <property type="entry name" value="Chitin-binding_1_CS"/>
</dbReference>
<comment type="caution">
    <text evidence="3">Lacks conserved residue(s) required for the propagation of feature annotation.</text>
</comment>
<keyword evidence="9" id="KW-1185">Reference proteome</keyword>
<accession>A0AA38RP97</accession>
<dbReference type="PROSITE" id="PS51910">
    <property type="entry name" value="GH18_2"/>
    <property type="match status" value="1"/>
</dbReference>
<keyword evidence="8" id="KW-0378">Hydrolase</keyword>
<dbReference type="SUPFAM" id="SSF51445">
    <property type="entry name" value="(Trans)glycosidases"/>
    <property type="match status" value="1"/>
</dbReference>
<feature type="domain" description="Chitin-binding type-1" evidence="6">
    <location>
        <begin position="32"/>
        <end position="69"/>
    </location>
</feature>
<sequence length="1100" mass="119527">MQSFDSSTSMALGSYMIPRLLLFVTFCAFVTAQECSATAPCEIGCCSSYGFCGWGDAYCGTGCLNSCNAQPECSSSKPCATGCCSIFGNCGLGPDYCAPKNCGSQCEEKAQCDPADWGLAFANTTKCPLNVCCSKYGFCGTTSEFCGDSAVQRPSCSAQGESISRVVGYYESWAIARLCKAMIPETIPQGVYTHINFAFASIDPNTWNVVPSGPLDAQQYSLTRALKTRDIGLEQCILRLLGSVHANLGFTGVDIDWEYPEAPDRNGRGEDFANFPKFLARLRATLNNYHYGLSITLPASFWYLQHFDIQALEESVDWFNVMSYDLHGDWDIGNQWTGAYLNAHTNLTEITDALDLLWRNYIDPSKVNLGWRSTVVAQPWPARPVQRLAAAICREASRDLAVVQLASFSTAIAENELSPSLHPDAAVKTIVWGDDQWVSYDDEDTFKVKADFAKSQCLGGVMVWAISHDDGVGTFSKGLASALGRPIGLDLRLTPLGGFTQIRRGDDPEQASLVDGTGCFGGEVHTFCCLPSPRSLAAAFVAIRAAVPAPPAASPGKPRGGAVPDAFTNCQWSTKQTHSVTDSLVCEDSCPTGNLLVARQSGGCALGNEAYCCKGPAVTAINSRTGLTAEGELPKVVSQDEYMLAFYLDTFYADPTYPAGFEAQYDESPGDGVMRRASKDQTSNLAYLVPLLALYFSSSRPQEYAADGWNHYQVNTGLGFNQIREFMYPFGYNGSPAYDPEYLVSEALCADSTGDDAVEQISAAQASLCSWPGVDGYMPDLPGFTSALSADAAAGLLHLDMPSAVQARSEPGELASLWKRYLYMLSTNPRTDNGRYPTVFAILEGIRAGDLSVHYMRWINYSPNVELILEVVYWIGPPPNVAPSGELLARYSDSTHTTPPGDRWVVFHLHIPIDSYTLNPTVAVDANGLRSRSWFPGVRTLAVYHGQTVNYSPPAAARNYRGRAAWRVQYMNNPSVTNQPDQGMTNYNSRTTALNCPVPNSANTVNRWYIGLDATARIQQVNDQSRRLANSTLFARRLNQWGRQLASAGAFDPTTLARLWPNIAGGTNSGDPGPYNPNFNAGAFDSNFMPDPNMAPYGPP</sequence>
<evidence type="ECO:0000313" key="8">
    <source>
        <dbReference type="EMBL" id="KAJ9154789.1"/>
    </source>
</evidence>
<feature type="domain" description="GH18" evidence="7">
    <location>
        <begin position="164"/>
        <end position="486"/>
    </location>
</feature>
<keyword evidence="2 3" id="KW-0147">Chitin-binding</keyword>
<dbReference type="CDD" id="cd00035">
    <property type="entry name" value="ChtBD1"/>
    <property type="match status" value="2"/>
</dbReference>
<organism evidence="8 9">
    <name type="scientific">Pleurostoma richardsiae</name>
    <dbReference type="NCBI Taxonomy" id="41990"/>
    <lineage>
        <taxon>Eukaryota</taxon>
        <taxon>Fungi</taxon>
        <taxon>Dikarya</taxon>
        <taxon>Ascomycota</taxon>
        <taxon>Pezizomycotina</taxon>
        <taxon>Sordariomycetes</taxon>
        <taxon>Sordariomycetidae</taxon>
        <taxon>Calosphaeriales</taxon>
        <taxon>Pleurostomataceae</taxon>
        <taxon>Pleurostoma</taxon>
    </lineage>
</organism>
<dbReference type="SMART" id="SM00636">
    <property type="entry name" value="Glyco_18"/>
    <property type="match status" value="1"/>
</dbReference>
<dbReference type="EC" id="3.2.1.14" evidence="1"/>
<dbReference type="Pfam" id="PF00704">
    <property type="entry name" value="Glyco_hydro_18"/>
    <property type="match status" value="1"/>
</dbReference>
<evidence type="ECO:0000259" key="7">
    <source>
        <dbReference type="PROSITE" id="PS51910"/>
    </source>
</evidence>
<feature type="region of interest" description="Disordered" evidence="4">
    <location>
        <begin position="1066"/>
        <end position="1100"/>
    </location>
</feature>
<evidence type="ECO:0000256" key="2">
    <source>
        <dbReference type="ARBA" id="ARBA00022669"/>
    </source>
</evidence>
<evidence type="ECO:0000256" key="1">
    <source>
        <dbReference type="ARBA" id="ARBA00012729"/>
    </source>
</evidence>
<evidence type="ECO:0000256" key="5">
    <source>
        <dbReference type="SAM" id="SignalP"/>
    </source>
</evidence>
<dbReference type="InterPro" id="IPR001002">
    <property type="entry name" value="Chitin-bd_1"/>
</dbReference>
<comment type="caution">
    <text evidence="8">The sequence shown here is derived from an EMBL/GenBank/DDBJ whole genome shotgun (WGS) entry which is preliminary data.</text>
</comment>
<dbReference type="GO" id="GO:0008061">
    <property type="term" value="F:chitin binding"/>
    <property type="evidence" value="ECO:0007669"/>
    <property type="project" value="UniProtKB-UniRule"/>
</dbReference>
<dbReference type="InterPro" id="IPR017853">
    <property type="entry name" value="GH"/>
</dbReference>
<keyword evidence="3" id="KW-1015">Disulfide bond</keyword>
<evidence type="ECO:0000256" key="3">
    <source>
        <dbReference type="PROSITE-ProRule" id="PRU00261"/>
    </source>
</evidence>
<reference evidence="8" key="1">
    <citation type="submission" date="2022-07" db="EMBL/GenBank/DDBJ databases">
        <title>Fungi with potential for degradation of polypropylene.</title>
        <authorList>
            <person name="Gostincar C."/>
        </authorList>
    </citation>
    <scope>NUCLEOTIDE SEQUENCE</scope>
    <source>
        <strain evidence="8">EXF-13308</strain>
    </source>
</reference>
<dbReference type="PANTHER" id="PTHR11177:SF317">
    <property type="entry name" value="CHITINASE 12-RELATED"/>
    <property type="match status" value="1"/>
</dbReference>
<protein>
    <recommendedName>
        <fullName evidence="1">chitinase</fullName>
        <ecNumber evidence="1">3.2.1.14</ecNumber>
    </recommendedName>
</protein>
<feature type="disulfide bond" evidence="3">
    <location>
        <begin position="63"/>
        <end position="67"/>
    </location>
</feature>
<dbReference type="PANTHER" id="PTHR11177">
    <property type="entry name" value="CHITINASE"/>
    <property type="match status" value="1"/>
</dbReference>
<keyword evidence="5" id="KW-0732">Signal</keyword>
<feature type="disulfide bond" evidence="3">
    <location>
        <begin position="127"/>
        <end position="139"/>
    </location>
</feature>
<dbReference type="Gene3D" id="3.30.60.10">
    <property type="entry name" value="Endochitinase-like"/>
    <property type="match status" value="1"/>
</dbReference>
<dbReference type="SUPFAM" id="SSF57016">
    <property type="entry name" value="Plant lectins/antimicrobial peptides"/>
    <property type="match status" value="1"/>
</dbReference>
<dbReference type="GO" id="GO:0008843">
    <property type="term" value="F:endochitinase activity"/>
    <property type="evidence" value="ECO:0007669"/>
    <property type="project" value="UniProtKB-EC"/>
</dbReference>
<evidence type="ECO:0000259" key="6">
    <source>
        <dbReference type="PROSITE" id="PS50941"/>
    </source>
</evidence>
<proteinExistence type="predicted"/>
<dbReference type="SMART" id="SM00270">
    <property type="entry name" value="ChtBD1"/>
    <property type="match status" value="3"/>
</dbReference>